<feature type="region of interest" description="Disordered" evidence="1">
    <location>
        <begin position="62"/>
        <end position="81"/>
    </location>
</feature>
<protein>
    <submittedName>
        <fullName evidence="4">Uncharacterized protein</fullName>
    </submittedName>
</protein>
<evidence type="ECO:0000313" key="10">
    <source>
        <dbReference type="Proteomes" id="UP000525068"/>
    </source>
</evidence>
<dbReference type="Proteomes" id="UP000525068">
    <property type="component" value="Unassembled WGS sequence"/>
</dbReference>
<gene>
    <name evidence="6" type="ORF">D4271_09920</name>
    <name evidence="7" type="ORF">D4271_16725</name>
    <name evidence="2" type="ORF">D4C60_11185</name>
    <name evidence="3" type="ORF">D4C60_16885</name>
    <name evidence="4" type="ORF">D4D89_11125</name>
    <name evidence="5" type="ORF">D4D89_16765</name>
    <name evidence="8" type="ORF">D5M70_09855</name>
</gene>
<dbReference type="EMBL" id="AABFMV010000039">
    <property type="protein sequence ID" value="EAH1617044.1"/>
    <property type="molecule type" value="Genomic_DNA"/>
</dbReference>
<evidence type="ECO:0000313" key="11">
    <source>
        <dbReference type="Proteomes" id="UP000529135"/>
    </source>
</evidence>
<evidence type="ECO:0000313" key="2">
    <source>
        <dbReference type="EMBL" id="EAG9857558.1"/>
    </source>
</evidence>
<evidence type="ECO:0000313" key="5">
    <source>
        <dbReference type="EMBL" id="EAH0219955.1"/>
    </source>
</evidence>
<reference evidence="9 10" key="1">
    <citation type="submission" date="2019-04" db="EMBL/GenBank/DDBJ databases">
        <authorList>
            <person name="Ashton P.M."/>
            <person name="Dallman T."/>
            <person name="Nair S."/>
            <person name="De Pinna E."/>
            <person name="Peters T."/>
            <person name="Grant K."/>
        </authorList>
    </citation>
    <scope>NUCLEOTIDE SEQUENCE [LARGE SCALE GENOMIC DNA]</scope>
    <source>
        <strain evidence="2 12">429821</strain>
        <strain evidence="6 10">562417</strain>
        <strain evidence="8 11">562428</strain>
        <strain evidence="4 9">563356</strain>
    </source>
</reference>
<evidence type="ECO:0000313" key="7">
    <source>
        <dbReference type="EMBL" id="EAH1617044.1"/>
    </source>
</evidence>
<dbReference type="AlphaFoldDB" id="A0A700H2E3"/>
<dbReference type="Proteomes" id="UP000517258">
    <property type="component" value="Unassembled WGS sequence"/>
</dbReference>
<evidence type="ECO:0000313" key="9">
    <source>
        <dbReference type="Proteomes" id="UP000517258"/>
    </source>
</evidence>
<dbReference type="Proteomes" id="UP000548826">
    <property type="component" value="Unassembled WGS sequence"/>
</dbReference>
<evidence type="ECO:0000313" key="12">
    <source>
        <dbReference type="Proteomes" id="UP000548826"/>
    </source>
</evidence>
<comment type="caution">
    <text evidence="4">The sequence shown here is derived from an EMBL/GenBank/DDBJ whole genome shotgun (WGS) entry which is preliminary data.</text>
</comment>
<dbReference type="EMBL" id="AABEQV010000042">
    <property type="protein sequence ID" value="EAG9858667.1"/>
    <property type="molecule type" value="Genomic_DNA"/>
</dbReference>
<evidence type="ECO:0000313" key="4">
    <source>
        <dbReference type="EMBL" id="EAH0218870.1"/>
    </source>
</evidence>
<name>A0A700H2E3_LISMN</name>
<dbReference type="EMBL" id="AABGFX010000007">
    <property type="protein sequence ID" value="EAH3127610.1"/>
    <property type="molecule type" value="Genomic_DNA"/>
</dbReference>
<evidence type="ECO:0000313" key="6">
    <source>
        <dbReference type="EMBL" id="EAH1615725.1"/>
    </source>
</evidence>
<dbReference type="Proteomes" id="UP000529135">
    <property type="component" value="Unassembled WGS sequence"/>
</dbReference>
<dbReference type="EMBL" id="AABEQV010000007">
    <property type="protein sequence ID" value="EAG9857558.1"/>
    <property type="molecule type" value="Genomic_DNA"/>
</dbReference>
<accession>A0A700H2E3</accession>
<evidence type="ECO:0000313" key="8">
    <source>
        <dbReference type="EMBL" id="EAH3127610.1"/>
    </source>
</evidence>
<proteinExistence type="predicted"/>
<sequence length="104" mass="12035">MDKVRKGEFRTWLENKGTMGKHPIADALSRCKRLESSLRIDLDREFLNDQGERLISVFEYSTEDEKNNRQPPKGIQFESGSNIKNGMASLRSAGKKYFEFCRSN</sequence>
<evidence type="ECO:0000313" key="3">
    <source>
        <dbReference type="EMBL" id="EAG9858667.1"/>
    </source>
</evidence>
<dbReference type="EMBL" id="AABEVI010000007">
    <property type="protein sequence ID" value="EAH0218870.1"/>
    <property type="molecule type" value="Genomic_DNA"/>
</dbReference>
<organism evidence="4 9">
    <name type="scientific">Listeria monocytogenes</name>
    <dbReference type="NCBI Taxonomy" id="1639"/>
    <lineage>
        <taxon>Bacteria</taxon>
        <taxon>Bacillati</taxon>
        <taxon>Bacillota</taxon>
        <taxon>Bacilli</taxon>
        <taxon>Bacillales</taxon>
        <taxon>Listeriaceae</taxon>
        <taxon>Listeria</taxon>
    </lineage>
</organism>
<dbReference type="EMBL" id="AABFMV010000007">
    <property type="protein sequence ID" value="EAH1615725.1"/>
    <property type="molecule type" value="Genomic_DNA"/>
</dbReference>
<dbReference type="EMBL" id="AABEVI010000051">
    <property type="protein sequence ID" value="EAH0219955.1"/>
    <property type="molecule type" value="Genomic_DNA"/>
</dbReference>
<evidence type="ECO:0000256" key="1">
    <source>
        <dbReference type="SAM" id="MobiDB-lite"/>
    </source>
</evidence>